<accession>X1SBJ2</accession>
<keyword evidence="1" id="KW-0812">Transmembrane</keyword>
<proteinExistence type="predicted"/>
<reference evidence="2" key="1">
    <citation type="journal article" date="2014" name="Front. Microbiol.">
        <title>High frequency of phylogenetically diverse reductive dehalogenase-homologous genes in deep subseafloor sedimentary metagenomes.</title>
        <authorList>
            <person name="Kawai M."/>
            <person name="Futagami T."/>
            <person name="Toyoda A."/>
            <person name="Takaki Y."/>
            <person name="Nishi S."/>
            <person name="Hori S."/>
            <person name="Arai W."/>
            <person name="Tsubouchi T."/>
            <person name="Morono Y."/>
            <person name="Uchiyama I."/>
            <person name="Ito T."/>
            <person name="Fujiyama A."/>
            <person name="Inagaki F."/>
            <person name="Takami H."/>
        </authorList>
    </citation>
    <scope>NUCLEOTIDE SEQUENCE</scope>
    <source>
        <strain evidence="2">Expedition CK06-06</strain>
    </source>
</reference>
<dbReference type="EMBL" id="BARW01016373">
    <property type="protein sequence ID" value="GAI90353.1"/>
    <property type="molecule type" value="Genomic_DNA"/>
</dbReference>
<name>X1SBJ2_9ZZZZ</name>
<sequence>MLAHRSTLVAILFIGVDIMAIGGWTGFAYSVSEGVLVGLAGLG</sequence>
<evidence type="ECO:0000256" key="1">
    <source>
        <dbReference type="SAM" id="Phobius"/>
    </source>
</evidence>
<evidence type="ECO:0000313" key="2">
    <source>
        <dbReference type="EMBL" id="GAI90353.1"/>
    </source>
</evidence>
<dbReference type="AlphaFoldDB" id="X1SBJ2"/>
<keyword evidence="1" id="KW-1133">Transmembrane helix</keyword>
<gene>
    <name evidence="2" type="ORF">S12H4_28536</name>
</gene>
<feature type="transmembrane region" description="Helical" evidence="1">
    <location>
        <begin position="7"/>
        <end position="29"/>
    </location>
</feature>
<protein>
    <submittedName>
        <fullName evidence="2">Uncharacterized protein</fullName>
    </submittedName>
</protein>
<organism evidence="2">
    <name type="scientific">marine sediment metagenome</name>
    <dbReference type="NCBI Taxonomy" id="412755"/>
    <lineage>
        <taxon>unclassified sequences</taxon>
        <taxon>metagenomes</taxon>
        <taxon>ecological metagenomes</taxon>
    </lineage>
</organism>
<comment type="caution">
    <text evidence="2">The sequence shown here is derived from an EMBL/GenBank/DDBJ whole genome shotgun (WGS) entry which is preliminary data.</text>
</comment>
<keyword evidence="1" id="KW-0472">Membrane</keyword>